<sequence>MMGGIALFRPENSSKWIKIGPVDSVEFTPNLTTVDVYTNEFGDRRLLRKITTTKEGTVVLNGISAWTEWLYQALFMSKPGYLTQSAVPSDTLIVEDVIAGDVVELPGKKGTVTAVTDGATGVYVEDTHYTFHPATGVIEFLAIPAGATADVEIEYSLPAITEADKLIDLSILETSGTRGEFRYIGHCADVGEDMDMRLSDVEFQPNGAYSVGDTANNNVGSLTGAVYTTATKGYGSLQGLETIVNA</sequence>
<name>A0A1C1YRZ8_9HYPH</name>
<dbReference type="EMBL" id="LQZT01000042">
    <property type="protein sequence ID" value="OCW56291.1"/>
    <property type="molecule type" value="Genomic_DNA"/>
</dbReference>
<keyword evidence="2" id="KW-1185">Reference proteome</keyword>
<proteinExistence type="predicted"/>
<evidence type="ECO:0000313" key="1">
    <source>
        <dbReference type="EMBL" id="OCW56291.1"/>
    </source>
</evidence>
<comment type="caution">
    <text evidence="1">The sequence shown here is derived from an EMBL/GenBank/DDBJ whole genome shotgun (WGS) entry which is preliminary data.</text>
</comment>
<accession>A0A1C1YRZ8</accession>
<gene>
    <name evidence="1" type="ORF">AWJ14_19545</name>
</gene>
<dbReference type="Proteomes" id="UP000094795">
    <property type="component" value="Unassembled WGS sequence"/>
</dbReference>
<dbReference type="AlphaFoldDB" id="A0A1C1YRZ8"/>
<organism evidence="1 2">
    <name type="scientific">Hoeflea olei</name>
    <dbReference type="NCBI Taxonomy" id="1480615"/>
    <lineage>
        <taxon>Bacteria</taxon>
        <taxon>Pseudomonadati</taxon>
        <taxon>Pseudomonadota</taxon>
        <taxon>Alphaproteobacteria</taxon>
        <taxon>Hyphomicrobiales</taxon>
        <taxon>Rhizobiaceae</taxon>
        <taxon>Hoeflea</taxon>
    </lineage>
</organism>
<reference evidence="1 2" key="1">
    <citation type="submission" date="2015-12" db="EMBL/GenBank/DDBJ databases">
        <authorList>
            <person name="Shamseldin A."/>
            <person name="Moawad H."/>
            <person name="Abd El-Rahim W.M."/>
            <person name="Sadowsky M.J."/>
        </authorList>
    </citation>
    <scope>NUCLEOTIDE SEQUENCE [LARGE SCALE GENOMIC DNA]</scope>
    <source>
        <strain evidence="1 2">JC234</strain>
    </source>
</reference>
<protein>
    <submittedName>
        <fullName evidence="1">Uncharacterized protein</fullName>
    </submittedName>
</protein>
<evidence type="ECO:0000313" key="2">
    <source>
        <dbReference type="Proteomes" id="UP000094795"/>
    </source>
</evidence>
<dbReference type="STRING" id="1480615.AWJ14_19545"/>